<proteinExistence type="inferred from homology"/>
<keyword evidence="5" id="KW-1185">Reference proteome</keyword>
<dbReference type="PANTHER" id="PTHR15829">
    <property type="entry name" value="PROTEIN KINASE PKN/PRK1, EFFECTOR"/>
    <property type="match status" value="1"/>
</dbReference>
<feature type="compositionally biased region" description="Low complexity" evidence="2">
    <location>
        <begin position="401"/>
        <end position="414"/>
    </location>
</feature>
<dbReference type="Proteomes" id="UP000827092">
    <property type="component" value="Unassembled WGS sequence"/>
</dbReference>
<name>A0AAV6UP53_9ARAC</name>
<feature type="region of interest" description="Disordered" evidence="2">
    <location>
        <begin position="376"/>
        <end position="422"/>
    </location>
</feature>
<accession>A0AAV6UP53</accession>
<dbReference type="PANTHER" id="PTHR15829:SF13">
    <property type="entry name" value="FAM65 N-TERMINAL DOMAIN-CONTAINING PROTEIN"/>
    <property type="match status" value="1"/>
</dbReference>
<evidence type="ECO:0000313" key="5">
    <source>
        <dbReference type="Proteomes" id="UP000827092"/>
    </source>
</evidence>
<reference evidence="4 5" key="1">
    <citation type="journal article" date="2022" name="Nat. Ecol. Evol.">
        <title>A masculinizing supergene underlies an exaggerated male reproductive morph in a spider.</title>
        <authorList>
            <person name="Hendrickx F."/>
            <person name="De Corte Z."/>
            <person name="Sonet G."/>
            <person name="Van Belleghem S.M."/>
            <person name="Kostlbacher S."/>
            <person name="Vangestel C."/>
        </authorList>
    </citation>
    <scope>NUCLEOTIDE SEQUENCE [LARGE SCALE GENOMIC DNA]</scope>
    <source>
        <strain evidence="4">W744_W776</strain>
    </source>
</reference>
<evidence type="ECO:0000313" key="4">
    <source>
        <dbReference type="EMBL" id="KAG8186036.1"/>
    </source>
</evidence>
<dbReference type="InterPro" id="IPR031780">
    <property type="entry name" value="FAM65_N"/>
</dbReference>
<evidence type="ECO:0000256" key="1">
    <source>
        <dbReference type="ARBA" id="ARBA00005744"/>
    </source>
</evidence>
<sequence>MSLNEKKRDKQLPDIYLTESISRSKSFAGLTHRRTHSADASFVPGTDITFDGNTTKSLYSSANNTFSPTSRNLSLSSWMHSIKNTKSSKLNKSPHPERTQIIFDSICKGLKDSILLAQTDISSSRLAFDNVSVSSVMSQGRLYELEKQVKANERYLKKLEFHLSKLEELKEQYDVQHKIRDGIRTMGYAYILSPGKLKDIALQSVKSEFKECTEVMCTYENNLESQMGTLFFEMIGIQGFARICCGDIFEVIIKHGDQKWKTRGRVIKNGEQLWENKSVLFKSLFDEPLSIKAMEVRGLGKNILLGNKYCETQDLFCAHPQQMTINLNPSGSLKLNLIITWNPLNCSDGMSGGTISSSGCLSYTYSRHSVSQTSIPEYDSFSSTPSTTKQISVPDTNFCDSKSQSFSSDSMSTSAPNSGVGSPSVDTMTKSCHCIGCDNEPKECIQLQKNYNLNDTWSIPPSEDNSETLSITSSRNNLTEVLKSLTLILEDVSDCYSEIKDLSIILEEIEIILKGEIHSTSGSNISFSIESALGCFDFLNTAIESAENEELENANDRMMGNYEERALEQCKKCNTESEENIKHFCKIDKHTLATSSGNEDIDLVLSDHLLYCTKLVSSLISIGPFKCVEDLTLKKIRKQLSCLSSLLNIMKKSCFCMCDCFDKNEEDIHQIWSHICDNGLYCVADHFSFEMENVLRSIAVLDSYMASIVSPRLVSDILDSDHFDPSSRVSVFQFKSYFLNHIKAHSIILEFVADVLAIEDLKSKDVQKCFYAVSVLSKIIPSYHSLYCVGSLLTDSNVDLQNVAVSYLKAVSSNDGLQDKVTSSYLKMLLSGSVSSRLVACKSLELLQARNCFEQLSYVALNDNEVSIREAASSVLNSFGVLES</sequence>
<feature type="domain" description="FAM65 N-terminal" evidence="3">
    <location>
        <begin position="60"/>
        <end position="382"/>
    </location>
</feature>
<dbReference type="Gene3D" id="1.25.10.10">
    <property type="entry name" value="Leucine-rich Repeat Variant"/>
    <property type="match status" value="1"/>
</dbReference>
<comment type="caution">
    <text evidence="4">The sequence shown here is derived from an EMBL/GenBank/DDBJ whole genome shotgun (WGS) entry which is preliminary data.</text>
</comment>
<protein>
    <recommendedName>
        <fullName evidence="3">FAM65 N-terminal domain-containing protein</fullName>
    </recommendedName>
</protein>
<dbReference type="InterPro" id="IPR011989">
    <property type="entry name" value="ARM-like"/>
</dbReference>
<organism evidence="4 5">
    <name type="scientific">Oedothorax gibbosus</name>
    <dbReference type="NCBI Taxonomy" id="931172"/>
    <lineage>
        <taxon>Eukaryota</taxon>
        <taxon>Metazoa</taxon>
        <taxon>Ecdysozoa</taxon>
        <taxon>Arthropoda</taxon>
        <taxon>Chelicerata</taxon>
        <taxon>Arachnida</taxon>
        <taxon>Araneae</taxon>
        <taxon>Araneomorphae</taxon>
        <taxon>Entelegynae</taxon>
        <taxon>Araneoidea</taxon>
        <taxon>Linyphiidae</taxon>
        <taxon>Erigoninae</taxon>
        <taxon>Oedothorax</taxon>
    </lineage>
</organism>
<dbReference type="SUPFAM" id="SSF48371">
    <property type="entry name" value="ARM repeat"/>
    <property type="match status" value="1"/>
</dbReference>
<dbReference type="AlphaFoldDB" id="A0AAV6UP53"/>
<dbReference type="InterPro" id="IPR026136">
    <property type="entry name" value="RIPOR3"/>
</dbReference>
<comment type="similarity">
    <text evidence="1">Belongs to the RIPOR family.</text>
</comment>
<gene>
    <name evidence="4" type="ORF">JTE90_007423</name>
</gene>
<dbReference type="EMBL" id="JAFNEN010000315">
    <property type="protein sequence ID" value="KAG8186036.1"/>
    <property type="molecule type" value="Genomic_DNA"/>
</dbReference>
<evidence type="ECO:0000259" key="3">
    <source>
        <dbReference type="Pfam" id="PF15903"/>
    </source>
</evidence>
<dbReference type="Pfam" id="PF15903">
    <property type="entry name" value="PL48"/>
    <property type="match status" value="1"/>
</dbReference>
<evidence type="ECO:0000256" key="2">
    <source>
        <dbReference type="SAM" id="MobiDB-lite"/>
    </source>
</evidence>
<feature type="compositionally biased region" description="Polar residues" evidence="2">
    <location>
        <begin position="376"/>
        <end position="400"/>
    </location>
</feature>
<dbReference type="InterPro" id="IPR016024">
    <property type="entry name" value="ARM-type_fold"/>
</dbReference>